<dbReference type="GO" id="GO:0016020">
    <property type="term" value="C:membrane"/>
    <property type="evidence" value="ECO:0007669"/>
    <property type="project" value="UniProtKB-SubCell"/>
</dbReference>
<evidence type="ECO:0000256" key="7">
    <source>
        <dbReference type="ARBA" id="ARBA00023136"/>
    </source>
</evidence>
<keyword evidence="5 8" id="KW-0812">Transmembrane</keyword>
<name>A0A0F7SFJ4_PHARH</name>
<feature type="transmembrane region" description="Helical" evidence="8">
    <location>
        <begin position="306"/>
        <end position="328"/>
    </location>
</feature>
<feature type="transmembrane region" description="Helical" evidence="8">
    <location>
        <begin position="45"/>
        <end position="60"/>
    </location>
</feature>
<proteinExistence type="inferred from homology"/>
<dbReference type="EMBL" id="LN483116">
    <property type="protein sequence ID" value="CDZ96293.1"/>
    <property type="molecule type" value="Genomic_DNA"/>
</dbReference>
<comment type="pathway">
    <text evidence="2">Secondary metabolite biosynthesis.</text>
</comment>
<protein>
    <recommendedName>
        <fullName evidence="9">Wax synthase domain-containing protein</fullName>
    </recommendedName>
</protein>
<comment type="similarity">
    <text evidence="3">Belongs to the wax synthase family.</text>
</comment>
<dbReference type="InterPro" id="IPR044851">
    <property type="entry name" value="Wax_synthase"/>
</dbReference>
<evidence type="ECO:0000256" key="4">
    <source>
        <dbReference type="ARBA" id="ARBA00022679"/>
    </source>
</evidence>
<keyword evidence="6 8" id="KW-1133">Transmembrane helix</keyword>
<feature type="transmembrane region" description="Helical" evidence="8">
    <location>
        <begin position="186"/>
        <end position="205"/>
    </location>
</feature>
<sequence length="366" mass="40878">MAFTSPLDILIPGPLSPTLSTLFLGISPLFICGLLAHLSLRESTWIIRLAIAPVQSWMLWRLMGGVAFSNPLLFWMNNVFGFLSLSLPRCLLPQPYRFKAPYTGPSFLSGYQLITNVLGDYFYPIPPYFVPSSPFPPSSHTSLSARIPQIVQYVLCYVPPVAALAIAIICIPSTVEDDFSVLRSGWLGLGFTFSAGMMVWCLLTADWCLNNWLQQAAGNGITQPRGNILNSPWRSTSVHEFWSGRWHPLLTPTIMFYKALLLPPRDHPSGLKRQLTKLGTPFLGFLTTALVHENLIYPMANTNRPSLGYLSLFFLLQPLALLLERAFLHLSGGRKVSGPAGWVWTFIWLGFTGRYLAEGHYSEARI</sequence>
<evidence type="ECO:0000256" key="3">
    <source>
        <dbReference type="ARBA" id="ARBA00007282"/>
    </source>
</evidence>
<dbReference type="Pfam" id="PF13813">
    <property type="entry name" value="MBOAT_2"/>
    <property type="match status" value="1"/>
</dbReference>
<feature type="transmembrane region" description="Helical" evidence="8">
    <location>
        <begin position="340"/>
        <end position="357"/>
    </location>
</feature>
<evidence type="ECO:0000256" key="2">
    <source>
        <dbReference type="ARBA" id="ARBA00005179"/>
    </source>
</evidence>
<dbReference type="PANTHER" id="PTHR31595:SF57">
    <property type="entry name" value="OS04G0481900 PROTEIN"/>
    <property type="match status" value="1"/>
</dbReference>
<dbReference type="InterPro" id="IPR032805">
    <property type="entry name" value="Wax_synthase_dom"/>
</dbReference>
<evidence type="ECO:0000256" key="1">
    <source>
        <dbReference type="ARBA" id="ARBA00004141"/>
    </source>
</evidence>
<evidence type="ECO:0000259" key="9">
    <source>
        <dbReference type="Pfam" id="PF13813"/>
    </source>
</evidence>
<evidence type="ECO:0000256" key="6">
    <source>
        <dbReference type="ARBA" id="ARBA00022989"/>
    </source>
</evidence>
<evidence type="ECO:0000313" key="10">
    <source>
        <dbReference type="EMBL" id="CDZ96293.1"/>
    </source>
</evidence>
<feature type="transmembrane region" description="Helical" evidence="8">
    <location>
        <begin position="150"/>
        <end position="174"/>
    </location>
</feature>
<dbReference type="AlphaFoldDB" id="A0A0F7SFJ4"/>
<evidence type="ECO:0000256" key="5">
    <source>
        <dbReference type="ARBA" id="ARBA00022692"/>
    </source>
</evidence>
<evidence type="ECO:0000256" key="8">
    <source>
        <dbReference type="SAM" id="Phobius"/>
    </source>
</evidence>
<reference evidence="10" key="1">
    <citation type="submission" date="2014-08" db="EMBL/GenBank/DDBJ databases">
        <authorList>
            <person name="Sharma Rahul"/>
            <person name="Thines Marco"/>
        </authorList>
    </citation>
    <scope>NUCLEOTIDE SEQUENCE</scope>
</reference>
<dbReference type="GO" id="GO:0008374">
    <property type="term" value="F:O-acyltransferase activity"/>
    <property type="evidence" value="ECO:0007669"/>
    <property type="project" value="InterPro"/>
</dbReference>
<feature type="transmembrane region" description="Helical" evidence="8">
    <location>
        <begin position="72"/>
        <end position="92"/>
    </location>
</feature>
<keyword evidence="4" id="KW-0808">Transferase</keyword>
<feature type="transmembrane region" description="Helical" evidence="8">
    <location>
        <begin position="20"/>
        <end position="38"/>
    </location>
</feature>
<keyword evidence="7 8" id="KW-0472">Membrane</keyword>
<comment type="subcellular location">
    <subcellularLocation>
        <location evidence="1">Membrane</location>
        <topology evidence="1">Multi-pass membrane protein</topology>
    </subcellularLocation>
</comment>
<accession>A0A0F7SFJ4</accession>
<feature type="domain" description="Wax synthase" evidence="9">
    <location>
        <begin position="228"/>
        <end position="315"/>
    </location>
</feature>
<dbReference type="GO" id="GO:0006629">
    <property type="term" value="P:lipid metabolic process"/>
    <property type="evidence" value="ECO:0007669"/>
    <property type="project" value="InterPro"/>
</dbReference>
<organism evidence="10">
    <name type="scientific">Phaffia rhodozyma</name>
    <name type="common">Yeast</name>
    <name type="synonym">Xanthophyllomyces dendrorhous</name>
    <dbReference type="NCBI Taxonomy" id="264483"/>
    <lineage>
        <taxon>Eukaryota</taxon>
        <taxon>Fungi</taxon>
        <taxon>Dikarya</taxon>
        <taxon>Basidiomycota</taxon>
        <taxon>Agaricomycotina</taxon>
        <taxon>Tremellomycetes</taxon>
        <taxon>Cystofilobasidiales</taxon>
        <taxon>Mrakiaceae</taxon>
        <taxon>Phaffia</taxon>
    </lineage>
</organism>
<dbReference type="PANTHER" id="PTHR31595">
    <property type="entry name" value="LONG-CHAIN-ALCOHOL O-FATTY-ACYLTRANSFERASE 3-RELATED"/>
    <property type="match status" value="1"/>
</dbReference>